<keyword evidence="2" id="KW-1185">Reference proteome</keyword>
<dbReference type="EMBL" id="BLLH01000001">
    <property type="protein sequence ID" value="GFH39832.1"/>
    <property type="molecule type" value="Genomic_DNA"/>
</dbReference>
<dbReference type="AlphaFoldDB" id="A0A6A0B3V2"/>
<comment type="caution">
    <text evidence="1">The sequence shown here is derived from an EMBL/GenBank/DDBJ whole genome shotgun (WGS) entry which is preliminary data.</text>
</comment>
<accession>A0A6A0B3V2</accession>
<evidence type="ECO:0000313" key="1">
    <source>
        <dbReference type="EMBL" id="GFH39832.1"/>
    </source>
</evidence>
<name>A0A6A0B3V2_9LACT</name>
<proteinExistence type="predicted"/>
<reference evidence="1 2" key="1">
    <citation type="submission" date="2020-02" db="EMBL/GenBank/DDBJ databases">
        <title>Draft genome sequence of Lactococcus sp. Hs20B0-1.</title>
        <authorList>
            <person name="Noda S."/>
            <person name="Yuki M."/>
            <person name="Ohkuma M."/>
        </authorList>
    </citation>
    <scope>NUCLEOTIDE SEQUENCE [LARGE SCALE GENOMIC DNA]</scope>
    <source>
        <strain evidence="1 2">Hs20B0-1</strain>
    </source>
</reference>
<dbReference type="Proteomes" id="UP000475928">
    <property type="component" value="Unassembled WGS sequence"/>
</dbReference>
<evidence type="ECO:0000313" key="2">
    <source>
        <dbReference type="Proteomes" id="UP000475928"/>
    </source>
</evidence>
<protein>
    <submittedName>
        <fullName evidence="1">Uncharacterized protein</fullName>
    </submittedName>
</protein>
<organism evidence="1 2">
    <name type="scientific">Pseudolactococcus insecticola</name>
    <dbReference type="NCBI Taxonomy" id="2709158"/>
    <lineage>
        <taxon>Bacteria</taxon>
        <taxon>Bacillati</taxon>
        <taxon>Bacillota</taxon>
        <taxon>Bacilli</taxon>
        <taxon>Lactobacillales</taxon>
        <taxon>Streptococcaceae</taxon>
        <taxon>Pseudolactococcus</taxon>
    </lineage>
</organism>
<dbReference type="RefSeq" id="WP_172354777.1">
    <property type="nucleotide sequence ID" value="NZ_BLLH01000001.1"/>
</dbReference>
<sequence length="64" mass="7508">MTEQKYDKEGLCPACGSIDLSDSHPQYDRNICWFETTCLDCNTKFDAKYFMIFTDNEILKGERK</sequence>
<gene>
    <name evidence="1" type="ORF">Hs20B_02300</name>
</gene>